<proteinExistence type="inferred from homology"/>
<evidence type="ECO:0000256" key="8">
    <source>
        <dbReference type="ARBA" id="ARBA00042577"/>
    </source>
</evidence>
<comment type="function">
    <text evidence="9">Component of the mitochondrial large ribosomal subunit (mt-LSU). The mitochondrial ribosome (mitoribosome) is a large ribonucleoprotein complex responsible for the synthesis of proteins inside mitochondria.</text>
</comment>
<dbReference type="OMA" id="CKETGLI"/>
<dbReference type="GeneID" id="20248909"/>
<dbReference type="InterPro" id="IPR002677">
    <property type="entry name" value="Ribosomal_bL32"/>
</dbReference>
<dbReference type="Pfam" id="PF01783">
    <property type="entry name" value="Ribosomal_L32p"/>
    <property type="match status" value="1"/>
</dbReference>
<dbReference type="RefSeq" id="XP_009054984.1">
    <property type="nucleotide sequence ID" value="XM_009056736.1"/>
</dbReference>
<evidence type="ECO:0000256" key="4">
    <source>
        <dbReference type="ARBA" id="ARBA00022980"/>
    </source>
</evidence>
<dbReference type="HOGENOM" id="CLU_116455_0_0_1"/>
<sequence length="191" mass="21910">MAAPSSMTRLLVAFNRFERAFRQWIGIHPPAGFQGALVCDVHHIESNPNQTSGSMKSLLDDIFSNTLFAVPRNRRSKEIRRTRKMQITGHYEYALPKNNIVSCLECGHWHEKQTLCGNCYDKVRKETEEMQEAMGTDTLKYSQPQSEVMFLYEGEETENVKGKYVVKVDKERPGWFSKNLLTKRTIGGSDS</sequence>
<evidence type="ECO:0000256" key="7">
    <source>
        <dbReference type="ARBA" id="ARBA00039935"/>
    </source>
</evidence>
<accession>V4AG37</accession>
<dbReference type="SUPFAM" id="SSF57829">
    <property type="entry name" value="Zn-binding ribosomal proteins"/>
    <property type="match status" value="1"/>
</dbReference>
<evidence type="ECO:0000256" key="6">
    <source>
        <dbReference type="ARBA" id="ARBA00023274"/>
    </source>
</evidence>
<dbReference type="EMBL" id="KB201847">
    <property type="protein sequence ID" value="ESO94135.1"/>
    <property type="molecule type" value="Genomic_DNA"/>
</dbReference>
<protein>
    <recommendedName>
        <fullName evidence="7">Large ribosomal subunit protein bL32m</fullName>
    </recommendedName>
    <alternativeName>
        <fullName evidence="8">39S ribosomal protein L32, mitochondrial</fullName>
    </alternativeName>
</protein>
<dbReference type="PANTHER" id="PTHR21026">
    <property type="entry name" value="39S RIBOSOMAL PROTEIN L32, MITOCHONDRIAL"/>
    <property type="match status" value="1"/>
</dbReference>
<dbReference type="GO" id="GO:0006412">
    <property type="term" value="P:translation"/>
    <property type="evidence" value="ECO:0007669"/>
    <property type="project" value="InterPro"/>
</dbReference>
<keyword evidence="6" id="KW-0687">Ribonucleoprotein</keyword>
<dbReference type="InterPro" id="IPR051991">
    <property type="entry name" value="Mitoribosomal_protein_bL32"/>
</dbReference>
<reference evidence="10 11" key="1">
    <citation type="journal article" date="2013" name="Nature">
        <title>Insights into bilaterian evolution from three spiralian genomes.</title>
        <authorList>
            <person name="Simakov O."/>
            <person name="Marletaz F."/>
            <person name="Cho S.J."/>
            <person name="Edsinger-Gonzales E."/>
            <person name="Havlak P."/>
            <person name="Hellsten U."/>
            <person name="Kuo D.H."/>
            <person name="Larsson T."/>
            <person name="Lv J."/>
            <person name="Arendt D."/>
            <person name="Savage R."/>
            <person name="Osoegawa K."/>
            <person name="de Jong P."/>
            <person name="Grimwood J."/>
            <person name="Chapman J.A."/>
            <person name="Shapiro H."/>
            <person name="Aerts A."/>
            <person name="Otillar R.P."/>
            <person name="Terry A.Y."/>
            <person name="Boore J.L."/>
            <person name="Grigoriev I.V."/>
            <person name="Lindberg D.R."/>
            <person name="Seaver E.C."/>
            <person name="Weisblat D.A."/>
            <person name="Putnam N.H."/>
            <person name="Rokhsar D.S."/>
        </authorList>
    </citation>
    <scope>NUCLEOTIDE SEQUENCE [LARGE SCALE GENOMIC DNA]</scope>
</reference>
<dbReference type="GO" id="GO:0003735">
    <property type="term" value="F:structural constituent of ribosome"/>
    <property type="evidence" value="ECO:0007669"/>
    <property type="project" value="InterPro"/>
</dbReference>
<comment type="similarity">
    <text evidence="2">Belongs to the bacterial ribosomal protein bL32 family.</text>
</comment>
<keyword evidence="4" id="KW-0689">Ribosomal protein</keyword>
<dbReference type="OrthoDB" id="2014905at2759"/>
<name>V4AG37_LOTGI</name>
<dbReference type="InterPro" id="IPR011332">
    <property type="entry name" value="Ribosomal_zn-bd"/>
</dbReference>
<dbReference type="STRING" id="225164.V4AG37"/>
<evidence type="ECO:0000256" key="1">
    <source>
        <dbReference type="ARBA" id="ARBA00004173"/>
    </source>
</evidence>
<evidence type="ECO:0000256" key="2">
    <source>
        <dbReference type="ARBA" id="ARBA00008560"/>
    </source>
</evidence>
<keyword evidence="3" id="KW-0809">Transit peptide</keyword>
<evidence type="ECO:0000256" key="9">
    <source>
        <dbReference type="ARBA" id="ARBA00045766"/>
    </source>
</evidence>
<evidence type="ECO:0000256" key="5">
    <source>
        <dbReference type="ARBA" id="ARBA00023128"/>
    </source>
</evidence>
<evidence type="ECO:0000313" key="10">
    <source>
        <dbReference type="EMBL" id="ESO94135.1"/>
    </source>
</evidence>
<dbReference type="PANTHER" id="PTHR21026:SF2">
    <property type="entry name" value="LARGE RIBOSOMAL SUBUNIT PROTEIN BL32M"/>
    <property type="match status" value="1"/>
</dbReference>
<keyword evidence="11" id="KW-1185">Reference proteome</keyword>
<dbReference type="GO" id="GO:0005762">
    <property type="term" value="C:mitochondrial large ribosomal subunit"/>
    <property type="evidence" value="ECO:0007669"/>
    <property type="project" value="TreeGrafter"/>
</dbReference>
<evidence type="ECO:0000313" key="11">
    <source>
        <dbReference type="Proteomes" id="UP000030746"/>
    </source>
</evidence>
<dbReference type="CTD" id="20248909"/>
<comment type="subcellular location">
    <subcellularLocation>
        <location evidence="1">Mitochondrion</location>
    </subcellularLocation>
</comment>
<gene>
    <name evidence="10" type="ORF">LOTGIDRAFT_232409</name>
</gene>
<dbReference type="Proteomes" id="UP000030746">
    <property type="component" value="Unassembled WGS sequence"/>
</dbReference>
<organism evidence="10 11">
    <name type="scientific">Lottia gigantea</name>
    <name type="common">Giant owl limpet</name>
    <dbReference type="NCBI Taxonomy" id="225164"/>
    <lineage>
        <taxon>Eukaryota</taxon>
        <taxon>Metazoa</taxon>
        <taxon>Spiralia</taxon>
        <taxon>Lophotrochozoa</taxon>
        <taxon>Mollusca</taxon>
        <taxon>Gastropoda</taxon>
        <taxon>Patellogastropoda</taxon>
        <taxon>Lottioidea</taxon>
        <taxon>Lottiidae</taxon>
        <taxon>Lottia</taxon>
    </lineage>
</organism>
<dbReference type="AlphaFoldDB" id="V4AG37"/>
<keyword evidence="5" id="KW-0496">Mitochondrion</keyword>
<evidence type="ECO:0000256" key="3">
    <source>
        <dbReference type="ARBA" id="ARBA00022946"/>
    </source>
</evidence>
<dbReference type="KEGG" id="lgi:LOTGIDRAFT_232409"/>